<feature type="compositionally biased region" description="Polar residues" evidence="1">
    <location>
        <begin position="17"/>
        <end position="27"/>
    </location>
</feature>
<evidence type="ECO:0000313" key="2">
    <source>
        <dbReference type="EMBL" id="KAJ4925612.1"/>
    </source>
</evidence>
<feature type="region of interest" description="Disordered" evidence="1">
    <location>
        <begin position="1"/>
        <end position="27"/>
    </location>
</feature>
<dbReference type="AlphaFoldDB" id="A0AAD6AJ29"/>
<dbReference type="Proteomes" id="UP001219934">
    <property type="component" value="Unassembled WGS sequence"/>
</dbReference>
<gene>
    <name evidence="2" type="ORF">JOQ06_018338</name>
</gene>
<evidence type="ECO:0000256" key="1">
    <source>
        <dbReference type="SAM" id="MobiDB-lite"/>
    </source>
</evidence>
<name>A0AAD6AJ29_9TELE</name>
<feature type="non-terminal residue" evidence="2">
    <location>
        <position position="51"/>
    </location>
</feature>
<dbReference type="EMBL" id="JAPTMU010000021">
    <property type="protein sequence ID" value="KAJ4925612.1"/>
    <property type="molecule type" value="Genomic_DNA"/>
</dbReference>
<proteinExistence type="predicted"/>
<reference evidence="2" key="1">
    <citation type="submission" date="2022-11" db="EMBL/GenBank/DDBJ databases">
        <title>Chromosome-level genome of Pogonophryne albipinna.</title>
        <authorList>
            <person name="Jo E."/>
        </authorList>
    </citation>
    <scope>NUCLEOTIDE SEQUENCE</scope>
    <source>
        <strain evidence="2">SGF0006</strain>
        <tissue evidence="2">Muscle</tissue>
    </source>
</reference>
<organism evidence="2 3">
    <name type="scientific">Pogonophryne albipinna</name>
    <dbReference type="NCBI Taxonomy" id="1090488"/>
    <lineage>
        <taxon>Eukaryota</taxon>
        <taxon>Metazoa</taxon>
        <taxon>Chordata</taxon>
        <taxon>Craniata</taxon>
        <taxon>Vertebrata</taxon>
        <taxon>Euteleostomi</taxon>
        <taxon>Actinopterygii</taxon>
        <taxon>Neopterygii</taxon>
        <taxon>Teleostei</taxon>
        <taxon>Neoteleostei</taxon>
        <taxon>Acanthomorphata</taxon>
        <taxon>Eupercaria</taxon>
        <taxon>Perciformes</taxon>
        <taxon>Notothenioidei</taxon>
        <taxon>Pogonophryne</taxon>
    </lineage>
</organism>
<feature type="non-terminal residue" evidence="2">
    <location>
        <position position="1"/>
    </location>
</feature>
<comment type="caution">
    <text evidence="2">The sequence shown here is derived from an EMBL/GenBank/DDBJ whole genome shotgun (WGS) entry which is preliminary data.</text>
</comment>
<keyword evidence="3" id="KW-1185">Reference proteome</keyword>
<accession>A0AAD6AJ29</accession>
<evidence type="ECO:0000313" key="3">
    <source>
        <dbReference type="Proteomes" id="UP001219934"/>
    </source>
</evidence>
<protein>
    <submittedName>
        <fullName evidence="2">Uncharacterized protein</fullName>
    </submittedName>
</protein>
<sequence length="51" mass="5640">ESHSAPAILPDPDPLSSAYTETSSDSFSIKEHNPLVLKQCGEHEEAQARRY</sequence>